<dbReference type="Pfam" id="PF17919">
    <property type="entry name" value="RT_RNaseH_2"/>
    <property type="match status" value="1"/>
</dbReference>
<dbReference type="PANTHER" id="PTHR37984:SF5">
    <property type="entry name" value="PROTEIN NYNRIN-LIKE"/>
    <property type="match status" value="1"/>
</dbReference>
<dbReference type="AlphaFoldDB" id="A0AAE0UW15"/>
<evidence type="ECO:0000256" key="1">
    <source>
        <dbReference type="ARBA" id="ARBA00010879"/>
    </source>
</evidence>
<dbReference type="InterPro" id="IPR000477">
    <property type="entry name" value="RT_dom"/>
</dbReference>
<feature type="domain" description="Reverse transcriptase" evidence="4">
    <location>
        <begin position="75"/>
        <end position="254"/>
    </location>
</feature>
<dbReference type="Gene3D" id="3.10.10.10">
    <property type="entry name" value="HIV Type 1 Reverse Transcriptase, subunit A, domain 1"/>
    <property type="match status" value="1"/>
</dbReference>
<dbReference type="GO" id="GO:0004523">
    <property type="term" value="F:RNA-DNA hybrid ribonuclease activity"/>
    <property type="evidence" value="ECO:0007669"/>
    <property type="project" value="UniProtKB-EC"/>
</dbReference>
<keyword evidence="3" id="KW-0511">Multifunctional enzyme</keyword>
<dbReference type="FunFam" id="3.30.70.270:FF:000020">
    <property type="entry name" value="Transposon Tf2-6 polyprotein-like Protein"/>
    <property type="match status" value="1"/>
</dbReference>
<dbReference type="InterPro" id="IPR043502">
    <property type="entry name" value="DNA/RNA_pol_sf"/>
</dbReference>
<protein>
    <recommendedName>
        <fullName evidence="2">ribonuclease H</fullName>
        <ecNumber evidence="2">3.1.26.4</ecNumber>
    </recommendedName>
</protein>
<accession>A0AAE0UW15</accession>
<keyword evidence="6" id="KW-1185">Reference proteome</keyword>
<comment type="caution">
    <text evidence="5">The sequence shown here is derived from an EMBL/GenBank/DDBJ whole genome shotgun (WGS) entry which is preliminary data.</text>
</comment>
<evidence type="ECO:0000256" key="2">
    <source>
        <dbReference type="ARBA" id="ARBA00012180"/>
    </source>
</evidence>
<sequence length="432" mass="49252">MTVRKAKPNSSATLPEEYKDLGEVFSKEKATHLPPHHPWDCAIELLPNATSPKNRIYPPSLPESKAMDEYIMEVLSFGFIWPLTSPAAAGFFSVEKKDGGLRPCIDYRGLNALTMHYPYPLPLVPAMLEQLWGAHIFTKLDLRSAYNLVRIQEGDEWNTAFHTTQGHYEYLVMPYGLTSAPAVFQSLVNEIFRDLLNQFVIAYIDDILIYSATLKDHVHHVRMVLTRLLQNQLYVKLEKCKFHRMTLTFLGYVLSPVVVEMDQSKVQAVTNWPVPTSIKELQRFLGFANFYCRFIWNYSATAGPLTSLLKGKPKRLNWSDLAQEALDMLKSSFTTALILRHPDPEVPFVVEVDACGLGAVLSKCQRDSGKKHPCAYFSRKLTSAESNYDVGNHELLCIKAALEEWRHWLKGARHPFLVLTDHHNLEYLRGAK</sequence>
<organism evidence="5 6">
    <name type="scientific">Hemibagrus guttatus</name>
    <dbReference type="NCBI Taxonomy" id="175788"/>
    <lineage>
        <taxon>Eukaryota</taxon>
        <taxon>Metazoa</taxon>
        <taxon>Chordata</taxon>
        <taxon>Craniata</taxon>
        <taxon>Vertebrata</taxon>
        <taxon>Euteleostomi</taxon>
        <taxon>Actinopterygii</taxon>
        <taxon>Neopterygii</taxon>
        <taxon>Teleostei</taxon>
        <taxon>Ostariophysi</taxon>
        <taxon>Siluriformes</taxon>
        <taxon>Bagridae</taxon>
        <taxon>Hemibagrus</taxon>
    </lineage>
</organism>
<dbReference type="EMBL" id="JAUCMX010000016">
    <property type="protein sequence ID" value="KAK3519889.1"/>
    <property type="molecule type" value="Genomic_DNA"/>
</dbReference>
<dbReference type="InterPro" id="IPR050951">
    <property type="entry name" value="Retrovirus_Pol_polyprotein"/>
</dbReference>
<dbReference type="InterPro" id="IPR041577">
    <property type="entry name" value="RT_RNaseH_2"/>
</dbReference>
<evidence type="ECO:0000256" key="3">
    <source>
        <dbReference type="ARBA" id="ARBA00023268"/>
    </source>
</evidence>
<gene>
    <name evidence="5" type="ORF">QTP70_006639</name>
</gene>
<comment type="similarity">
    <text evidence="1">Belongs to the beta type-B retroviral polymerase family. HERV class-II K(HML-2) pol subfamily.</text>
</comment>
<evidence type="ECO:0000259" key="4">
    <source>
        <dbReference type="PROSITE" id="PS50878"/>
    </source>
</evidence>
<dbReference type="CDD" id="cd01647">
    <property type="entry name" value="RT_LTR"/>
    <property type="match status" value="1"/>
</dbReference>
<dbReference type="Proteomes" id="UP001274896">
    <property type="component" value="Unassembled WGS sequence"/>
</dbReference>
<dbReference type="SUPFAM" id="SSF56672">
    <property type="entry name" value="DNA/RNA polymerases"/>
    <property type="match status" value="1"/>
</dbReference>
<reference evidence="5" key="1">
    <citation type="submission" date="2023-06" db="EMBL/GenBank/DDBJ databases">
        <title>Male Hemibagrus guttatus genome.</title>
        <authorList>
            <person name="Bian C."/>
        </authorList>
    </citation>
    <scope>NUCLEOTIDE SEQUENCE</scope>
    <source>
        <strain evidence="5">Male_cb2023</strain>
        <tissue evidence="5">Muscle</tissue>
    </source>
</reference>
<name>A0AAE0UW15_9TELE</name>
<proteinExistence type="inferred from homology"/>
<evidence type="ECO:0000313" key="6">
    <source>
        <dbReference type="Proteomes" id="UP001274896"/>
    </source>
</evidence>
<dbReference type="EC" id="3.1.26.4" evidence="2"/>
<evidence type="ECO:0000313" key="5">
    <source>
        <dbReference type="EMBL" id="KAK3519889.1"/>
    </source>
</evidence>
<dbReference type="CDD" id="cd09274">
    <property type="entry name" value="RNase_HI_RT_Ty3"/>
    <property type="match status" value="1"/>
</dbReference>
<dbReference type="PROSITE" id="PS50878">
    <property type="entry name" value="RT_POL"/>
    <property type="match status" value="1"/>
</dbReference>
<dbReference type="Gene3D" id="3.30.70.270">
    <property type="match status" value="2"/>
</dbReference>
<dbReference type="Pfam" id="PF00078">
    <property type="entry name" value="RVT_1"/>
    <property type="match status" value="1"/>
</dbReference>
<dbReference type="PANTHER" id="PTHR37984">
    <property type="entry name" value="PROTEIN CBG26694"/>
    <property type="match status" value="1"/>
</dbReference>
<dbReference type="InterPro" id="IPR043128">
    <property type="entry name" value="Rev_trsase/Diguanyl_cyclase"/>
</dbReference>